<comment type="caution">
    <text evidence="4">The sequence shown here is derived from an EMBL/GenBank/DDBJ whole genome shotgun (WGS) entry which is preliminary data.</text>
</comment>
<dbReference type="GO" id="GO:0006508">
    <property type="term" value="P:proteolysis"/>
    <property type="evidence" value="ECO:0007669"/>
    <property type="project" value="InterPro"/>
</dbReference>
<protein>
    <submittedName>
        <fullName evidence="4">D-alanyl-D-alanine carboxypeptidase/D-alanyl-D-alanine-endopeptidase</fullName>
        <ecNumber evidence="4">3.4.16.4</ecNumber>
    </submittedName>
</protein>
<proteinExistence type="inferred from homology"/>
<dbReference type="AlphaFoldDB" id="A0A6L5JYT0"/>
<evidence type="ECO:0000313" key="4">
    <source>
        <dbReference type="EMBL" id="MQY52467.1"/>
    </source>
</evidence>
<name>A0A6L5JYT0_RHOTE</name>
<evidence type="ECO:0000256" key="2">
    <source>
        <dbReference type="ARBA" id="ARBA00022801"/>
    </source>
</evidence>
<dbReference type="Proteomes" id="UP000480275">
    <property type="component" value="Unassembled WGS sequence"/>
</dbReference>
<keyword evidence="2 4" id="KW-0378">Hydrolase</keyword>
<feature type="signal peptide" evidence="3">
    <location>
        <begin position="1"/>
        <end position="19"/>
    </location>
</feature>
<dbReference type="InterPro" id="IPR000667">
    <property type="entry name" value="Peptidase_S13"/>
</dbReference>
<dbReference type="PRINTS" id="PR00922">
    <property type="entry name" value="DADACBPTASE3"/>
</dbReference>
<sequence length="462" mass="49740">MKLLLPFFALLLATFPVLAEELPTAMRAALRDAGIPLQSVSVVVQAVDAPQPVLALNPSLAMNPASTMKLVTTYAGLELLGPAFTWTTEALTDIPIRNGRLAGNLYLRGSGDPKLSLEAFWLLLRQLRARGLTEIAGDLIVDRSAFALPAHDPAAFDNEPLRPYNAGPDALLLNLNSIHLTLQANSEARRVTLINETPGDGVRLINRLRLSEEACGDWREKLAIAVSGDTLTLTGVFPAGCGEKALNLSPWAPDVQVERLFRTLWQEMGGTWRGRLRTGLTPAGAQRLATEESPPLADVVRDVNKYSNNVMARQIFLTLASERPATPAAARQRVGNWLADKGVDTSGLILDNGSGLSRSERVSATTLAQLLQAAWQSPVMPELMASLPLAGVDGTLKRRLGDSPATGRAHLKTGYLDGVRAIAGYVLDRSGRRWITVCLINDPQARQGKPAIDALLGWVAAQ</sequence>
<dbReference type="NCBIfam" id="TIGR00666">
    <property type="entry name" value="PBP4"/>
    <property type="match status" value="1"/>
</dbReference>
<gene>
    <name evidence="4" type="primary">dacB</name>
    <name evidence="4" type="ORF">GHK24_11860</name>
</gene>
<keyword evidence="4" id="KW-0645">Protease</keyword>
<dbReference type="GO" id="GO:0009002">
    <property type="term" value="F:serine-type D-Ala-D-Ala carboxypeptidase activity"/>
    <property type="evidence" value="ECO:0007669"/>
    <property type="project" value="UniProtKB-EC"/>
</dbReference>
<reference evidence="4 5" key="1">
    <citation type="submission" date="2019-10" db="EMBL/GenBank/DDBJ databases">
        <title>Whole-genome sequence of the purple nonsulfur photosynthetic bacterium Rhodocyclus tenuis.</title>
        <authorList>
            <person name="Kyndt J.A."/>
            <person name="Meyer T.E."/>
        </authorList>
    </citation>
    <scope>NUCLEOTIDE SEQUENCE [LARGE SCALE GENOMIC DNA]</scope>
    <source>
        <strain evidence="4 5">DSM 110</strain>
    </source>
</reference>
<dbReference type="Gene3D" id="3.50.80.20">
    <property type="entry name" value="D-Ala-D-Ala carboxypeptidase C, peptidase S13"/>
    <property type="match status" value="1"/>
</dbReference>
<accession>A0A6L5JYT0</accession>
<evidence type="ECO:0000313" key="5">
    <source>
        <dbReference type="Proteomes" id="UP000480275"/>
    </source>
</evidence>
<keyword evidence="3" id="KW-0732">Signal</keyword>
<evidence type="ECO:0000256" key="3">
    <source>
        <dbReference type="SAM" id="SignalP"/>
    </source>
</evidence>
<dbReference type="PANTHER" id="PTHR30023:SF0">
    <property type="entry name" value="PENICILLIN-SENSITIVE CARBOXYPEPTIDASE A"/>
    <property type="match status" value="1"/>
</dbReference>
<dbReference type="Pfam" id="PF02113">
    <property type="entry name" value="Peptidase_S13"/>
    <property type="match status" value="1"/>
</dbReference>
<feature type="chain" id="PRO_5027022341" evidence="3">
    <location>
        <begin position="20"/>
        <end position="462"/>
    </location>
</feature>
<dbReference type="InterPro" id="IPR012338">
    <property type="entry name" value="Beta-lactam/transpept-like"/>
</dbReference>
<organism evidence="4 5">
    <name type="scientific">Rhodocyclus tenuis</name>
    <name type="common">Rhodospirillum tenue</name>
    <dbReference type="NCBI Taxonomy" id="1066"/>
    <lineage>
        <taxon>Bacteria</taxon>
        <taxon>Pseudomonadati</taxon>
        <taxon>Pseudomonadota</taxon>
        <taxon>Betaproteobacteria</taxon>
        <taxon>Rhodocyclales</taxon>
        <taxon>Rhodocyclaceae</taxon>
        <taxon>Rhodocyclus</taxon>
    </lineage>
</organism>
<dbReference type="SUPFAM" id="SSF56601">
    <property type="entry name" value="beta-lactamase/transpeptidase-like"/>
    <property type="match status" value="1"/>
</dbReference>
<dbReference type="GO" id="GO:0000270">
    <property type="term" value="P:peptidoglycan metabolic process"/>
    <property type="evidence" value="ECO:0007669"/>
    <property type="project" value="TreeGrafter"/>
</dbReference>
<comment type="similarity">
    <text evidence="1">Belongs to the peptidase S13 family.</text>
</comment>
<keyword evidence="4" id="KW-0121">Carboxypeptidase</keyword>
<dbReference type="EC" id="3.4.16.4" evidence="4"/>
<dbReference type="PANTHER" id="PTHR30023">
    <property type="entry name" value="D-ALANYL-D-ALANINE CARBOXYPEPTIDASE"/>
    <property type="match status" value="1"/>
</dbReference>
<dbReference type="Gene3D" id="3.40.710.10">
    <property type="entry name" value="DD-peptidase/beta-lactamase superfamily"/>
    <property type="match status" value="2"/>
</dbReference>
<evidence type="ECO:0000256" key="1">
    <source>
        <dbReference type="ARBA" id="ARBA00006096"/>
    </source>
</evidence>
<dbReference type="OrthoDB" id="9802627at2"/>
<dbReference type="EMBL" id="WIXJ01000011">
    <property type="protein sequence ID" value="MQY52467.1"/>
    <property type="molecule type" value="Genomic_DNA"/>
</dbReference>